<dbReference type="InterPro" id="IPR000909">
    <property type="entry name" value="PLipase_C_PInositol-sp_X_dom"/>
</dbReference>
<reference evidence="8 9" key="1">
    <citation type="journal article" date="2014" name="PLoS ONE">
        <title>Global Analysis of Gene Expression Profiles in Physic Nut (Jatropha curcas L.) Seedlings Exposed to Salt Stress.</title>
        <authorList>
            <person name="Zhang L."/>
            <person name="Zhang C."/>
            <person name="Wu P."/>
            <person name="Chen Y."/>
            <person name="Li M."/>
            <person name="Jiang H."/>
            <person name="Wu G."/>
        </authorList>
    </citation>
    <scope>NUCLEOTIDE SEQUENCE [LARGE SCALE GENOMIC DNA]</scope>
    <source>
        <strain evidence="9">cv. GZQX0401</strain>
        <tissue evidence="8">Young leaves</tissue>
    </source>
</reference>
<evidence type="ECO:0000256" key="3">
    <source>
        <dbReference type="ARBA" id="ARBA00023224"/>
    </source>
</evidence>
<dbReference type="InterPro" id="IPR000008">
    <property type="entry name" value="C2_dom"/>
</dbReference>
<sequence length="538" mass="60784">METGPPSDVKKAFLKYTEGNAYMTAEQLQRFLVEVQGDVGASVAEAELIVDQVLQKRRHITKCMRSCLTLDDFHHFLFSTDLNPPIANQVEQDMTATLSHYFIYTGHNSYLTGNQLSSDCSDIPIEKALKRAVRAVELDVWPNSAKDDVDVLHGRTFTTPVELIQCLKSIRKHAFSASPYPVIITLEDHLNENLQAKAAQMIAETFGELLFYPETECLKEFPSPEELKYKIIISTKLPKEKGGHEVKSMKEKGINSSKEKDFSEHIWAELSAYSEDDGTSRGNTSEQNQNEQELRPREAPAYRHLISINARKPKGGLKEALKVDFDNVGRVSLKEQKFEKVIATHGTDVVRFTQKNILRIYPNGIRIDSSNYKPMNGWLHGAQMVALNMQGYGKSLWLMHGMFRSNGGCGYVKKPDFLMTMGPENQVFDPKAKLPVKKTLKVGIAGAPPDKTMKKTKKSENNLMPIWNEEFIFPLTVPELALLRVEVHDRIIPEKNDFAGQTCLPVSQLRPGIHAVPLFDRKGNKISSIRLLMCFEFL</sequence>
<dbReference type="Pfam" id="PF00387">
    <property type="entry name" value="PI-PLC-Y"/>
    <property type="match status" value="1"/>
</dbReference>
<dbReference type="GO" id="GO:0016042">
    <property type="term" value="P:lipid catabolic process"/>
    <property type="evidence" value="ECO:0007669"/>
    <property type="project" value="UniProtKB-KW"/>
</dbReference>
<dbReference type="PANTHER" id="PTHR10336">
    <property type="entry name" value="PHOSPHOINOSITIDE-SPECIFIC PHOSPHOLIPASE C FAMILY PROTEIN"/>
    <property type="match status" value="1"/>
</dbReference>
<protein>
    <recommendedName>
        <fullName evidence="4">Phosphoinositide phospholipase C</fullName>
        <ecNumber evidence="4">3.1.4.11</ecNumber>
    </recommendedName>
</protein>
<keyword evidence="9" id="KW-1185">Reference proteome</keyword>
<feature type="compositionally biased region" description="Polar residues" evidence="5">
    <location>
        <begin position="280"/>
        <end position="291"/>
    </location>
</feature>
<evidence type="ECO:0000256" key="1">
    <source>
        <dbReference type="ARBA" id="ARBA00001195"/>
    </source>
</evidence>
<dbReference type="Proteomes" id="UP000027138">
    <property type="component" value="Unassembled WGS sequence"/>
</dbReference>
<dbReference type="Pfam" id="PF00168">
    <property type="entry name" value="C2"/>
    <property type="match status" value="1"/>
</dbReference>
<dbReference type="InterPro" id="IPR017946">
    <property type="entry name" value="PLC-like_Pdiesterase_TIM-brl"/>
</dbReference>
<dbReference type="SUPFAM" id="SSF47473">
    <property type="entry name" value="EF-hand"/>
    <property type="match status" value="1"/>
</dbReference>
<dbReference type="FunFam" id="1.10.238.10:FF:000254">
    <property type="entry name" value="Phosphoinositide phospholipase C"/>
    <property type="match status" value="1"/>
</dbReference>
<dbReference type="PANTHER" id="PTHR10336:SF182">
    <property type="entry name" value="PHOSPHOINOSITIDE PHOSPHOLIPASE C"/>
    <property type="match status" value="1"/>
</dbReference>
<proteinExistence type="predicted"/>
<dbReference type="SUPFAM" id="SSF51695">
    <property type="entry name" value="PLC-like phosphodiesterases"/>
    <property type="match status" value="1"/>
</dbReference>
<dbReference type="CDD" id="cd00275">
    <property type="entry name" value="C2_PLC_like"/>
    <property type="match status" value="1"/>
</dbReference>
<organism evidence="8 9">
    <name type="scientific">Jatropha curcas</name>
    <name type="common">Barbados nut</name>
    <dbReference type="NCBI Taxonomy" id="180498"/>
    <lineage>
        <taxon>Eukaryota</taxon>
        <taxon>Viridiplantae</taxon>
        <taxon>Streptophyta</taxon>
        <taxon>Embryophyta</taxon>
        <taxon>Tracheophyta</taxon>
        <taxon>Spermatophyta</taxon>
        <taxon>Magnoliopsida</taxon>
        <taxon>eudicotyledons</taxon>
        <taxon>Gunneridae</taxon>
        <taxon>Pentapetalae</taxon>
        <taxon>rosids</taxon>
        <taxon>fabids</taxon>
        <taxon>Malpighiales</taxon>
        <taxon>Euphorbiaceae</taxon>
        <taxon>Crotonoideae</taxon>
        <taxon>Jatropheae</taxon>
        <taxon>Jatropha</taxon>
    </lineage>
</organism>
<dbReference type="InterPro" id="IPR011992">
    <property type="entry name" value="EF-hand-dom_pair"/>
</dbReference>
<dbReference type="InterPro" id="IPR001192">
    <property type="entry name" value="PI-PLC_fam"/>
</dbReference>
<keyword evidence="4" id="KW-0378">Hydrolase</keyword>
<keyword evidence="4" id="KW-0442">Lipid degradation</keyword>
<dbReference type="SUPFAM" id="SSF49562">
    <property type="entry name" value="C2 domain (Calcium/lipid-binding domain, CaLB)"/>
    <property type="match status" value="1"/>
</dbReference>
<dbReference type="SMART" id="SM00239">
    <property type="entry name" value="C2"/>
    <property type="match status" value="1"/>
</dbReference>
<dbReference type="GO" id="GO:0005886">
    <property type="term" value="C:plasma membrane"/>
    <property type="evidence" value="ECO:0007669"/>
    <property type="project" value="UniProtKB-SubCell"/>
</dbReference>
<comment type="catalytic activity">
    <reaction evidence="1 4">
        <text>a 1,2-diacyl-sn-glycero-3-phospho-(1D-myo-inositol-4,5-bisphosphate) + H2O = 1D-myo-inositol 1,4,5-trisphosphate + a 1,2-diacyl-sn-glycerol + H(+)</text>
        <dbReference type="Rhea" id="RHEA:33179"/>
        <dbReference type="ChEBI" id="CHEBI:15377"/>
        <dbReference type="ChEBI" id="CHEBI:15378"/>
        <dbReference type="ChEBI" id="CHEBI:17815"/>
        <dbReference type="ChEBI" id="CHEBI:58456"/>
        <dbReference type="ChEBI" id="CHEBI:203600"/>
        <dbReference type="EC" id="3.1.4.11"/>
    </reaction>
</comment>
<evidence type="ECO:0000313" key="9">
    <source>
        <dbReference type="Proteomes" id="UP000027138"/>
    </source>
</evidence>
<evidence type="ECO:0000256" key="5">
    <source>
        <dbReference type="SAM" id="MobiDB-lite"/>
    </source>
</evidence>
<dbReference type="Pfam" id="PF00388">
    <property type="entry name" value="PI-PLC-X"/>
    <property type="match status" value="1"/>
</dbReference>
<keyword evidence="3" id="KW-0807">Transducer</keyword>
<dbReference type="EMBL" id="KK914217">
    <property type="protein sequence ID" value="KDP46489.1"/>
    <property type="molecule type" value="Genomic_DNA"/>
</dbReference>
<dbReference type="Gene3D" id="3.20.20.190">
    <property type="entry name" value="Phosphatidylinositol (PI) phosphodiesterase"/>
    <property type="match status" value="1"/>
</dbReference>
<dbReference type="InterPro" id="IPR035892">
    <property type="entry name" value="C2_domain_sf"/>
</dbReference>
<evidence type="ECO:0000259" key="7">
    <source>
        <dbReference type="PROSITE" id="PS50008"/>
    </source>
</evidence>
<name>A0A067LPN0_JATCU</name>
<keyword evidence="4" id="KW-0443">Lipid metabolism</keyword>
<dbReference type="InterPro" id="IPR001711">
    <property type="entry name" value="PLipase_C_Pinositol-sp_Y"/>
</dbReference>
<evidence type="ECO:0000256" key="4">
    <source>
        <dbReference type="RuleBase" id="RU361133"/>
    </source>
</evidence>
<dbReference type="OrthoDB" id="269822at2759"/>
<dbReference type="SMART" id="SM00149">
    <property type="entry name" value="PLCYc"/>
    <property type="match status" value="1"/>
</dbReference>
<dbReference type="AlphaFoldDB" id="A0A067LPN0"/>
<evidence type="ECO:0000313" key="8">
    <source>
        <dbReference type="EMBL" id="KDP46489.1"/>
    </source>
</evidence>
<evidence type="ECO:0000256" key="2">
    <source>
        <dbReference type="ARBA" id="ARBA00004202"/>
    </source>
</evidence>
<dbReference type="GO" id="GO:0004435">
    <property type="term" value="F:phosphatidylinositol-4,5-bisphosphate phospholipase C activity"/>
    <property type="evidence" value="ECO:0007669"/>
    <property type="project" value="UniProtKB-EC"/>
</dbReference>
<dbReference type="PROSITE" id="PS50007">
    <property type="entry name" value="PIPLC_X_DOMAIN"/>
    <property type="match status" value="1"/>
</dbReference>
<dbReference type="Gene3D" id="2.60.40.150">
    <property type="entry name" value="C2 domain"/>
    <property type="match status" value="1"/>
</dbReference>
<dbReference type="PROSITE" id="PS50008">
    <property type="entry name" value="PIPLC_Y_DOMAIN"/>
    <property type="match status" value="1"/>
</dbReference>
<comment type="subcellular location">
    <subcellularLocation>
        <location evidence="2">Cell membrane</location>
        <topology evidence="2">Peripheral membrane protein</topology>
    </subcellularLocation>
</comment>
<dbReference type="GO" id="GO:0051209">
    <property type="term" value="P:release of sequestered calcium ion into cytosol"/>
    <property type="evidence" value="ECO:0007669"/>
    <property type="project" value="TreeGrafter"/>
</dbReference>
<evidence type="ECO:0000259" key="6">
    <source>
        <dbReference type="PROSITE" id="PS50004"/>
    </source>
</evidence>
<dbReference type="SMART" id="SM00148">
    <property type="entry name" value="PLCXc"/>
    <property type="match status" value="1"/>
</dbReference>
<feature type="domain" description="PI-PLC Y-box" evidence="7">
    <location>
        <begin position="332"/>
        <end position="418"/>
    </location>
</feature>
<dbReference type="PRINTS" id="PR00390">
    <property type="entry name" value="PHPHLIPASEC"/>
</dbReference>
<dbReference type="EC" id="3.1.4.11" evidence="4"/>
<dbReference type="GO" id="GO:0048015">
    <property type="term" value="P:phosphatidylinositol-mediated signaling"/>
    <property type="evidence" value="ECO:0007669"/>
    <property type="project" value="TreeGrafter"/>
</dbReference>
<accession>A0A067LPN0</accession>
<dbReference type="Gene3D" id="1.10.238.10">
    <property type="entry name" value="EF-hand"/>
    <property type="match status" value="1"/>
</dbReference>
<gene>
    <name evidence="8" type="ORF">JCGZ_08461</name>
</gene>
<feature type="region of interest" description="Disordered" evidence="5">
    <location>
        <begin position="273"/>
        <end position="298"/>
    </location>
</feature>
<dbReference type="PROSITE" id="PS50004">
    <property type="entry name" value="C2"/>
    <property type="match status" value="1"/>
</dbReference>
<feature type="domain" description="C2" evidence="6">
    <location>
        <begin position="362"/>
        <end position="520"/>
    </location>
</feature>